<dbReference type="GeneID" id="29061885"/>
<name>A0A1B2IDQ3_9CAUD</name>
<dbReference type="KEGG" id="vg:29061885"/>
<organism evidence="2 3">
    <name type="scientific">Erwinia phage vB_EamM_Kwan</name>
    <dbReference type="NCBI Taxonomy" id="1883374"/>
    <lineage>
        <taxon>Viruses</taxon>
        <taxon>Duplodnaviria</taxon>
        <taxon>Heunggongvirae</taxon>
        <taxon>Uroviricota</taxon>
        <taxon>Caudoviricetes</taxon>
        <taxon>Chimalliviridae</taxon>
        <taxon>Wellingtonvirus</taxon>
        <taxon>Wellingtonvirus wellington</taxon>
    </lineage>
</organism>
<dbReference type="EMBL" id="KX397369">
    <property type="protein sequence ID" value="ANZ49393.1"/>
    <property type="molecule type" value="Genomic_DNA"/>
</dbReference>
<evidence type="ECO:0000313" key="2">
    <source>
        <dbReference type="EMBL" id="ANZ49393.1"/>
    </source>
</evidence>
<evidence type="ECO:0000313" key="3">
    <source>
        <dbReference type="Proteomes" id="UP000202923"/>
    </source>
</evidence>
<feature type="compositionally biased region" description="Gly residues" evidence="1">
    <location>
        <begin position="182"/>
        <end position="211"/>
    </location>
</feature>
<feature type="region of interest" description="Disordered" evidence="1">
    <location>
        <begin position="182"/>
        <end position="234"/>
    </location>
</feature>
<accession>A0A1B2IDQ3</accession>
<evidence type="ECO:0000256" key="1">
    <source>
        <dbReference type="SAM" id="MobiDB-lite"/>
    </source>
</evidence>
<reference evidence="2 3" key="1">
    <citation type="submission" date="2016-06" db="EMBL/GenBank/DDBJ databases">
        <authorList>
            <person name="Kjaerup R.B."/>
            <person name="Dalgaard T.S."/>
            <person name="Juul-Madsen H.R."/>
        </authorList>
    </citation>
    <scope>NUCLEOTIDE SEQUENCE [LARGE SCALE GENOMIC DNA]</scope>
</reference>
<dbReference type="OrthoDB" id="17274at10239"/>
<dbReference type="Proteomes" id="UP000202923">
    <property type="component" value="Genome"/>
</dbReference>
<protein>
    <submittedName>
        <fullName evidence="2">Uncharacterized protein</fullName>
    </submittedName>
</protein>
<proteinExistence type="predicted"/>
<gene>
    <name evidence="2" type="ORF">KWAN_41</name>
</gene>
<sequence>MNAQIFNERTLFPLSEPDNQGKQRKFNIEPNVFNGDCEGLKFSYSWGKGEGVYFDAPYGTCRQIIEAFHDALKKPEKSTLSFENGRGNKAPSVVHVGRGEDLVPFMALSGEVNGQKRTKKFFFYPAKGFRILRDGQPLSDLEIRERCARSFITDFELFLQHLIEVYKPRDFNNAGGFGKGGGGGYQRGGQSQGNGNQGGGYQNNQGGGQQGGYQNNNNNNRQAPPDQSFDDIML</sequence>
<dbReference type="RefSeq" id="YP_009278646.1">
    <property type="nucleotide sequence ID" value="NC_031010.1"/>
</dbReference>